<dbReference type="PANTHER" id="PTHR40036:SF1">
    <property type="entry name" value="MACROCIN O-METHYLTRANSFERASE"/>
    <property type="match status" value="1"/>
</dbReference>
<dbReference type="AlphaFoldDB" id="G9XVW0"/>
<dbReference type="RefSeq" id="WP_005817030.1">
    <property type="nucleotide sequence ID" value="NZ_JH414491.1"/>
</dbReference>
<dbReference type="InterPro" id="IPR029063">
    <property type="entry name" value="SAM-dependent_MTases_sf"/>
</dbReference>
<dbReference type="InterPro" id="IPR008884">
    <property type="entry name" value="TylF_MeTrfase"/>
</dbReference>
<dbReference type="PANTHER" id="PTHR40036">
    <property type="entry name" value="MACROCIN O-METHYLTRANSFERASE"/>
    <property type="match status" value="1"/>
</dbReference>
<dbReference type="Pfam" id="PF05711">
    <property type="entry name" value="TylF"/>
    <property type="match status" value="1"/>
</dbReference>
<protein>
    <submittedName>
        <fullName evidence="1">Uncharacterized protein</fullName>
    </submittedName>
</protein>
<gene>
    <name evidence="1" type="ORF">HMPREF0322_05143</name>
</gene>
<proteinExistence type="predicted"/>
<organism evidence="1 2">
    <name type="scientific">Desulfitobacterium hafniense DP7</name>
    <dbReference type="NCBI Taxonomy" id="537010"/>
    <lineage>
        <taxon>Bacteria</taxon>
        <taxon>Bacillati</taxon>
        <taxon>Bacillota</taxon>
        <taxon>Clostridia</taxon>
        <taxon>Eubacteriales</taxon>
        <taxon>Desulfitobacteriaceae</taxon>
        <taxon>Desulfitobacterium</taxon>
    </lineage>
</organism>
<name>G9XVW0_DESHA</name>
<dbReference type="Gene3D" id="3.40.50.150">
    <property type="entry name" value="Vaccinia Virus protein VP39"/>
    <property type="match status" value="1"/>
</dbReference>
<dbReference type="PATRIC" id="fig|537010.4.peg.4787"/>
<comment type="caution">
    <text evidence="1">The sequence shown here is derived from an EMBL/GenBank/DDBJ whole genome shotgun (WGS) entry which is preliminary data.</text>
</comment>
<evidence type="ECO:0000313" key="1">
    <source>
        <dbReference type="EMBL" id="EHL04223.1"/>
    </source>
</evidence>
<dbReference type="HOGENOM" id="CLU_610755_0_0_9"/>
<sequence length="448" mass="51987">MKLKEWLKKIFPMPAASLHKRMDIVQEQINMLRVVEEKQNKRWISIVEQQESFMEQQENFRKRQDDFFVLQESFRKQQGEFFVLQEGFRKQQDEVLKSQAQKLLTCDLRPVSEKVLIENLENPTYFHWEQKIHNSLCRYENYHFPAAFYSRITIEDINNKIKSFTDRFNKKCVVLTDTGFKIKNAETACIEDIPKYRGADIFFLLAFNFDWNARRAVEMLSQYSLPYLPGGRELPLAKYYHIDKNAFDTLLEESVSGPKAHFCPPDFANIFQALYVTRDLPGDYMEIGAFQGSSARAALNYMNRAGIRRKSYFLDTYEGFAYEEARDSMDALWQDGHTDTSVSGVREYLSDYNNYELVKANIIRDTLPEGIKQIAVCNVDVDMYEAVAAALERVKGLIVPGGIIIAEDFGHTPALIGAQKATIDFISAHRDSFIPLYLESGQMFLIKR</sequence>
<dbReference type="Proteomes" id="UP000004416">
    <property type="component" value="Unassembled WGS sequence"/>
</dbReference>
<accession>G9XVW0</accession>
<reference evidence="1 2" key="1">
    <citation type="submission" date="2011-08" db="EMBL/GenBank/DDBJ databases">
        <authorList>
            <person name="Weinstock G."/>
            <person name="Sodergren E."/>
            <person name="Clifton S."/>
            <person name="Fulton L."/>
            <person name="Fulton B."/>
            <person name="Courtney L."/>
            <person name="Fronick C."/>
            <person name="Harrison M."/>
            <person name="Strong C."/>
            <person name="Farmer C."/>
            <person name="Delahaunty K."/>
            <person name="Markovic C."/>
            <person name="Hall O."/>
            <person name="Minx P."/>
            <person name="Tomlinson C."/>
            <person name="Mitreva M."/>
            <person name="Hou S."/>
            <person name="Chen J."/>
            <person name="Wollam A."/>
            <person name="Pepin K.H."/>
            <person name="Johnson M."/>
            <person name="Bhonagiri V."/>
            <person name="Zhang X."/>
            <person name="Suruliraj S."/>
            <person name="Warren W."/>
            <person name="Chinwalla A."/>
            <person name="Mardis E.R."/>
            <person name="Wilson R.K."/>
        </authorList>
    </citation>
    <scope>NUCLEOTIDE SEQUENCE [LARGE SCALE GENOMIC DNA]</scope>
    <source>
        <strain evidence="1 2">DP7</strain>
    </source>
</reference>
<dbReference type="EMBL" id="AFZX01000137">
    <property type="protein sequence ID" value="EHL04223.1"/>
    <property type="molecule type" value="Genomic_DNA"/>
</dbReference>
<evidence type="ECO:0000313" key="2">
    <source>
        <dbReference type="Proteomes" id="UP000004416"/>
    </source>
</evidence>